<dbReference type="CDD" id="cd23509">
    <property type="entry name" value="Gnk2-like"/>
    <property type="match status" value="2"/>
</dbReference>
<evidence type="ECO:0000256" key="2">
    <source>
        <dbReference type="ARBA" id="ARBA00022737"/>
    </source>
</evidence>
<accession>A0A811SP36</accession>
<feature type="domain" description="Gnk2-homologous" evidence="3">
    <location>
        <begin position="19"/>
        <end position="123"/>
    </location>
</feature>
<dbReference type="EMBL" id="CAJGYO010000654">
    <property type="protein sequence ID" value="CAD6342995.1"/>
    <property type="molecule type" value="Genomic_DNA"/>
</dbReference>
<proteinExistence type="predicted"/>
<dbReference type="InterPro" id="IPR038408">
    <property type="entry name" value="GNK2_sf"/>
</dbReference>
<comment type="caution">
    <text evidence="4">The sequence shown here is derived from an EMBL/GenBank/DDBJ whole genome shotgun (WGS) entry which is preliminary data.</text>
</comment>
<sequence length="425" mass="45297">MCRAWASPCKPAQQTDDLRRINSARASGGTYVANGTYQANLQLVAAALPANASATPAGFAVGTVGALPNQISALALCRGDTGAPTCRACVADAFPGAQQACPNSKDVTVYQDACIVGFSDQRFLDFPGVNSPYAVSSWDSDNLTVPAAWFDAAVAALMNATVDRAVSVTAASNNSSARQYFATGVEDFDAEQYPKIYGLAQCVPDMTAVQCRGCLGSLVASMPGFLDGKPAGRSLGVWCNLRYSVSPFYTGPAMLHLPAPAPAPAPAPTAVPSVVAPKTGAGVRLPKRMVAVALCIKLSTVGWWLKTTHANVPKVWKCWMASQLVDQTLDGFSRTQALRCIQIGLLCVQSDPDDRPDISSVYSMLTRDSMELQAPAQPAFFFWRASPVVSQPYEQQHFCGYDRSDVIFQEGITVNEVTLTDPYPR</sequence>
<reference evidence="4" key="1">
    <citation type="submission" date="2020-10" db="EMBL/GenBank/DDBJ databases">
        <authorList>
            <person name="Han B."/>
            <person name="Lu T."/>
            <person name="Zhao Q."/>
            <person name="Huang X."/>
            <person name="Zhao Y."/>
        </authorList>
    </citation>
    <scope>NUCLEOTIDE SEQUENCE</scope>
</reference>
<keyword evidence="2" id="KW-0677">Repeat</keyword>
<dbReference type="Proteomes" id="UP000604825">
    <property type="component" value="Unassembled WGS sequence"/>
</dbReference>
<dbReference type="PROSITE" id="PS51473">
    <property type="entry name" value="GNK2"/>
    <property type="match status" value="2"/>
</dbReference>
<protein>
    <recommendedName>
        <fullName evidence="3">Gnk2-homologous domain-containing protein</fullName>
    </recommendedName>
</protein>
<keyword evidence="1" id="KW-0732">Signal</keyword>
<organism evidence="4 5">
    <name type="scientific">Miscanthus lutarioriparius</name>
    <dbReference type="NCBI Taxonomy" id="422564"/>
    <lineage>
        <taxon>Eukaryota</taxon>
        <taxon>Viridiplantae</taxon>
        <taxon>Streptophyta</taxon>
        <taxon>Embryophyta</taxon>
        <taxon>Tracheophyta</taxon>
        <taxon>Spermatophyta</taxon>
        <taxon>Magnoliopsida</taxon>
        <taxon>Liliopsida</taxon>
        <taxon>Poales</taxon>
        <taxon>Poaceae</taxon>
        <taxon>PACMAD clade</taxon>
        <taxon>Panicoideae</taxon>
        <taxon>Andropogonodae</taxon>
        <taxon>Andropogoneae</taxon>
        <taxon>Saccharinae</taxon>
        <taxon>Miscanthus</taxon>
    </lineage>
</organism>
<dbReference type="OrthoDB" id="1909574at2759"/>
<dbReference type="PANTHER" id="PTHR32099:SF9">
    <property type="entry name" value="OS07G0538300 PROTEIN"/>
    <property type="match status" value="1"/>
</dbReference>
<dbReference type="Pfam" id="PF01657">
    <property type="entry name" value="Stress-antifung"/>
    <property type="match status" value="2"/>
</dbReference>
<evidence type="ECO:0000313" key="5">
    <source>
        <dbReference type="Proteomes" id="UP000604825"/>
    </source>
</evidence>
<dbReference type="InterPro" id="IPR002902">
    <property type="entry name" value="GNK2"/>
</dbReference>
<evidence type="ECO:0000259" key="3">
    <source>
        <dbReference type="PROSITE" id="PS51473"/>
    </source>
</evidence>
<gene>
    <name evidence="4" type="ORF">NCGR_LOCUS67093</name>
</gene>
<name>A0A811SP36_9POAL</name>
<feature type="domain" description="Gnk2-homologous" evidence="3">
    <location>
        <begin position="131"/>
        <end position="248"/>
    </location>
</feature>
<dbReference type="Gene3D" id="3.30.430.20">
    <property type="entry name" value="Gnk2 domain, C-X8-C-X2-C motif"/>
    <property type="match status" value="2"/>
</dbReference>
<dbReference type="AlphaFoldDB" id="A0A811SP36"/>
<dbReference type="PANTHER" id="PTHR32099">
    <property type="entry name" value="CYSTEINE-RICH REPEAT SECRETORY PROTEIN"/>
    <property type="match status" value="1"/>
</dbReference>
<evidence type="ECO:0000256" key="1">
    <source>
        <dbReference type="ARBA" id="ARBA00022729"/>
    </source>
</evidence>
<keyword evidence="5" id="KW-1185">Reference proteome</keyword>
<evidence type="ECO:0000313" key="4">
    <source>
        <dbReference type="EMBL" id="CAD6342995.1"/>
    </source>
</evidence>